<dbReference type="Pfam" id="PF04199">
    <property type="entry name" value="Cyclase"/>
    <property type="match status" value="1"/>
</dbReference>
<dbReference type="EMBL" id="JADCLJ010000020">
    <property type="protein sequence ID" value="MBE4908948.1"/>
    <property type="molecule type" value="Genomic_DNA"/>
</dbReference>
<comment type="pathway">
    <text evidence="7">Amino-acid degradation; L-tryptophan degradation via kynurenine pathway; L-kynurenine from L-tryptophan: step 2/2.</text>
</comment>
<evidence type="ECO:0000256" key="4">
    <source>
        <dbReference type="ARBA" id="ARBA00022833"/>
    </source>
</evidence>
<evidence type="ECO:0000256" key="2">
    <source>
        <dbReference type="ARBA" id="ARBA00022723"/>
    </source>
</evidence>
<evidence type="ECO:0000313" key="9">
    <source>
        <dbReference type="Proteomes" id="UP001516662"/>
    </source>
</evidence>
<evidence type="ECO:0000256" key="1">
    <source>
        <dbReference type="ARBA" id="ARBA00002204"/>
    </source>
</evidence>
<gene>
    <name evidence="7 8" type="primary">kynB</name>
    <name evidence="8" type="ORF">IMZ08_12840</name>
</gene>
<feature type="binding site" evidence="7">
    <location>
        <position position="53"/>
    </location>
    <ligand>
        <name>Zn(2+)</name>
        <dbReference type="ChEBI" id="CHEBI:29105"/>
        <label>2</label>
    </ligand>
</feature>
<accession>A0ABR9QKC2</accession>
<dbReference type="PANTHER" id="PTHR31118">
    <property type="entry name" value="CYCLASE-LIKE PROTEIN 2"/>
    <property type="match status" value="1"/>
</dbReference>
<comment type="caution">
    <text evidence="8">The sequence shown here is derived from an EMBL/GenBank/DDBJ whole genome shotgun (WGS) entry which is preliminary data.</text>
</comment>
<feature type="binding site" evidence="7">
    <location>
        <position position="51"/>
    </location>
    <ligand>
        <name>Zn(2+)</name>
        <dbReference type="ChEBI" id="CHEBI:29105"/>
        <label>1</label>
    </ligand>
</feature>
<feature type="binding site" evidence="7">
    <location>
        <position position="17"/>
    </location>
    <ligand>
        <name>substrate</name>
    </ligand>
</feature>
<comment type="similarity">
    <text evidence="7">Belongs to the Cyclase 1 superfamily. KynB family.</text>
</comment>
<feature type="active site" description="Proton donor/acceptor" evidence="7">
    <location>
        <position position="57"/>
    </location>
</feature>
<evidence type="ECO:0000313" key="8">
    <source>
        <dbReference type="EMBL" id="MBE4908948.1"/>
    </source>
</evidence>
<reference evidence="8 9" key="1">
    <citation type="submission" date="2020-10" db="EMBL/GenBank/DDBJ databases">
        <title>Bacillus sp. HD4P25, an endophyte from a halophyte.</title>
        <authorList>
            <person name="Sun J.-Q."/>
        </authorList>
    </citation>
    <scope>NUCLEOTIDE SEQUENCE [LARGE SCALE GENOMIC DNA]</scope>
    <source>
        <strain evidence="8 9">YIM 93174</strain>
    </source>
</reference>
<sequence length="206" mass="22749">MNIIDISQVLHNNIPVWPGDTTFSFELSWTKEASGSVNVGKIEMSAHTGTHIDAPFHFDNDGKKVIELDLELYIGPALVVEKKNIQMLSPEHFNDVNFEGVSRILIKTESWIERSEFPTSITALSPDLAPFLAKKGIKLIGVDVPSVDVLDSKELPAHHSLLENDIHILEGIVLDSVKEGIYELVALPLPIKEADGSPVRAVLIER</sequence>
<dbReference type="Gene3D" id="3.50.30.50">
    <property type="entry name" value="Putative cyclase"/>
    <property type="match status" value="1"/>
</dbReference>
<comment type="catalytic activity">
    <reaction evidence="6 7">
        <text>N-formyl-L-kynurenine + H2O = L-kynurenine + formate + H(+)</text>
        <dbReference type="Rhea" id="RHEA:13009"/>
        <dbReference type="ChEBI" id="CHEBI:15377"/>
        <dbReference type="ChEBI" id="CHEBI:15378"/>
        <dbReference type="ChEBI" id="CHEBI:15740"/>
        <dbReference type="ChEBI" id="CHEBI:57959"/>
        <dbReference type="ChEBI" id="CHEBI:58629"/>
        <dbReference type="EC" id="3.5.1.9"/>
    </reaction>
</comment>
<feature type="binding site" evidence="7">
    <location>
        <position position="170"/>
    </location>
    <ligand>
        <name>Zn(2+)</name>
        <dbReference type="ChEBI" id="CHEBI:29105"/>
        <label>1</label>
    </ligand>
</feature>
<dbReference type="NCBIfam" id="TIGR03035">
    <property type="entry name" value="trp_arylform"/>
    <property type="match status" value="1"/>
</dbReference>
<dbReference type="InterPro" id="IPR007325">
    <property type="entry name" value="KFase/CYL"/>
</dbReference>
<proteinExistence type="inferred from homology"/>
<comment type="function">
    <text evidence="1 7">Catalyzes the hydrolysis of N-formyl-L-kynurenine to L-kynurenine, the second step in the kynurenine pathway of tryptophan degradation.</text>
</comment>
<evidence type="ECO:0000256" key="3">
    <source>
        <dbReference type="ARBA" id="ARBA00022801"/>
    </source>
</evidence>
<dbReference type="InterPro" id="IPR037175">
    <property type="entry name" value="KFase_sf"/>
</dbReference>
<dbReference type="SUPFAM" id="SSF102198">
    <property type="entry name" value="Putative cyclase"/>
    <property type="match status" value="1"/>
</dbReference>
<evidence type="ECO:0000256" key="6">
    <source>
        <dbReference type="ARBA" id="ARBA00048496"/>
    </source>
</evidence>
<keyword evidence="9" id="KW-1185">Reference proteome</keyword>
<feature type="binding site" evidence="7">
    <location>
        <position position="47"/>
    </location>
    <ligand>
        <name>Zn(2+)</name>
        <dbReference type="ChEBI" id="CHEBI:29105"/>
        <label>1</label>
    </ligand>
</feature>
<keyword evidence="3 7" id="KW-0378">Hydrolase</keyword>
<name>A0ABR9QKC2_9BACI</name>
<dbReference type="EC" id="3.5.1.9" evidence="7"/>
<comment type="subunit">
    <text evidence="7">Homodimer.</text>
</comment>
<feature type="binding site" evidence="7">
    <location>
        <position position="53"/>
    </location>
    <ligand>
        <name>Zn(2+)</name>
        <dbReference type="ChEBI" id="CHEBI:29105"/>
        <label>1</label>
    </ligand>
</feature>
<keyword evidence="2 7" id="KW-0479">Metal-binding</keyword>
<evidence type="ECO:0000256" key="5">
    <source>
        <dbReference type="ARBA" id="ARBA00023079"/>
    </source>
</evidence>
<evidence type="ECO:0000256" key="7">
    <source>
        <dbReference type="HAMAP-Rule" id="MF_01969"/>
    </source>
</evidence>
<protein>
    <recommendedName>
        <fullName evidence="7">Kynurenine formamidase</fullName>
        <shortName evidence="7">KFA</shortName>
        <shortName evidence="7">KFase</shortName>
        <ecNumber evidence="7">3.5.1.9</ecNumber>
    </recommendedName>
    <alternativeName>
        <fullName evidence="7">Arylformamidase</fullName>
    </alternativeName>
    <alternativeName>
        <fullName evidence="7">N-formylkynurenine formamidase</fullName>
        <shortName evidence="7">FKF</shortName>
    </alternativeName>
</protein>
<dbReference type="Proteomes" id="UP001516662">
    <property type="component" value="Unassembled WGS sequence"/>
</dbReference>
<dbReference type="PANTHER" id="PTHR31118:SF32">
    <property type="entry name" value="KYNURENINE FORMAMIDASE"/>
    <property type="match status" value="1"/>
</dbReference>
<dbReference type="InterPro" id="IPR017484">
    <property type="entry name" value="Kynurenine_formamidase_bac"/>
</dbReference>
<dbReference type="HAMAP" id="MF_01969">
    <property type="entry name" value="KynB"/>
    <property type="match status" value="1"/>
</dbReference>
<keyword evidence="5 7" id="KW-0823">Tryptophan catabolism</keyword>
<dbReference type="GO" id="GO:0004061">
    <property type="term" value="F:arylformamidase activity"/>
    <property type="evidence" value="ECO:0007669"/>
    <property type="project" value="UniProtKB-EC"/>
</dbReference>
<feature type="binding site" evidence="7">
    <location>
        <position position="158"/>
    </location>
    <ligand>
        <name>Zn(2+)</name>
        <dbReference type="ChEBI" id="CHEBI:29105"/>
        <label>2</label>
    </ligand>
</feature>
<feature type="binding site" evidence="7">
    <location>
        <position position="170"/>
    </location>
    <ligand>
        <name>Zn(2+)</name>
        <dbReference type="ChEBI" id="CHEBI:29105"/>
        <label>2</label>
    </ligand>
</feature>
<dbReference type="RefSeq" id="WP_193537056.1">
    <property type="nucleotide sequence ID" value="NZ_JADCLJ010000020.1"/>
</dbReference>
<organism evidence="8 9">
    <name type="scientific">Litchfieldia luteola</name>
    <dbReference type="NCBI Taxonomy" id="682179"/>
    <lineage>
        <taxon>Bacteria</taxon>
        <taxon>Bacillati</taxon>
        <taxon>Bacillota</taxon>
        <taxon>Bacilli</taxon>
        <taxon>Bacillales</taxon>
        <taxon>Bacillaceae</taxon>
        <taxon>Litchfieldia</taxon>
    </lineage>
</organism>
<comment type="cofactor">
    <cofactor evidence="7">
        <name>Zn(2+)</name>
        <dbReference type="ChEBI" id="CHEBI:29105"/>
    </cofactor>
    <text evidence="7">Binds 2 zinc ions per subunit.</text>
</comment>
<keyword evidence="4 7" id="KW-0862">Zinc</keyword>